<feature type="compositionally biased region" description="Polar residues" evidence="1">
    <location>
        <begin position="61"/>
        <end position="79"/>
    </location>
</feature>
<accession>A0A059VAN3</accession>
<sequence length="467" mass="51804">MVSVARQFPAWRQPDGSVWFRPADGDGWTADPEQAHADYRVVIAPDGSVLTWDGDPDAPQTGPTAPQTHETQQPRQETATMTAIDENGDFYPRHTEWMRYPLPPEPPRPPSKYNGRHQYMLPHPETGRLTSYPRATTVAKTLEDTTGLAKWNRRNVVGAVLNLVHRESTGKANEPMGPGGDYTAAALLAELRDVYANHTKVGEIDRVIETIDNVTGGAEAREFGECVHAWLEALDLGMVLLRDLPDMVRPHALAYRRVLAHRGLVALPEYVERTVLNDLGEEATAGKIDRIFQIVSTGELVLGDVKTTKVDSMQYSWLAFAVQIGGVYSWAPHVLNATGDGWERMPKLIGIPHPDDETDDERDPFAILVHVPSDHPEKASAITIDAVWGAEALIESSTTRRMRSRAKTEVPRHAVPAPTKQSVRYAEARLALTAIESAEDGERVYTEYQDVWDDTLTDFATTVAKLL</sequence>
<reference evidence="2 3" key="1">
    <citation type="submission" date="2014-03" db="EMBL/GenBank/DDBJ databases">
        <authorList>
            <person name="Keyes J.M."/>
            <person name="Palaniappan R.S."/>
            <person name="Soti S."/>
            <person name="Thompson J.R."/>
            <person name="Coody T.K."/>
            <person name="Tekumalla S."/>
            <person name="Morgan A."/>
            <person name="Nelson M.A."/>
            <person name="Hillson S.J."/>
            <person name="Prasetyo J."/>
            <person name="Palomino C."/>
            <person name="Doak A.E."/>
            <person name="Pettis E."/>
            <person name="Harrington E.L."/>
            <person name="Mattivi C.M."/>
            <person name="Trieu M."/>
            <person name="Nelson S.L."/>
            <person name="Pelos C.M."/>
            <person name="Reed S.E."/>
            <person name="Guild N.A."/>
            <person name="Fillman C.L."/>
            <person name="Bradley K.W."/>
            <person name="Clarke D.Q."/>
            <person name="Lewis M.F."/>
            <person name="Barker L.P."/>
            <person name="Bailey C."/>
            <person name="Asai D.J."/>
            <person name="Garber M.L."/>
            <person name="Bowman C.A."/>
            <person name="Russell D.A."/>
            <person name="Pope W.H."/>
            <person name="Jacobs-Sera D."/>
            <person name="Hendrix R.W."/>
            <person name="Hatfull G.F."/>
        </authorList>
    </citation>
    <scope>NUCLEOTIDE SEQUENCE [LARGE SCALE GENOMIC DNA]</scope>
</reference>
<evidence type="ECO:0000313" key="3">
    <source>
        <dbReference type="Proteomes" id="UP000203559"/>
    </source>
</evidence>
<feature type="region of interest" description="Disordered" evidence="1">
    <location>
        <begin position="51"/>
        <end position="79"/>
    </location>
</feature>
<dbReference type="RefSeq" id="YP_009043326.1">
    <property type="nucleotide sequence ID" value="NC_024363.1"/>
</dbReference>
<evidence type="ECO:0000256" key="1">
    <source>
        <dbReference type="SAM" id="MobiDB-lite"/>
    </source>
</evidence>
<evidence type="ECO:0000313" key="2">
    <source>
        <dbReference type="EMBL" id="AHZ95311.1"/>
    </source>
</evidence>
<organism evidence="2 3">
    <name type="scientific">Mycobacterium phage Manad</name>
    <dbReference type="NCBI Taxonomy" id="1486403"/>
    <lineage>
        <taxon>Viruses</taxon>
        <taxon>Duplodnaviria</taxon>
        <taxon>Heunggongvirae</taxon>
        <taxon>Uroviricota</taxon>
        <taxon>Caudoviricetes</taxon>
        <taxon>Bclasvirinae</taxon>
        <taxon>Pegunavirus</taxon>
        <taxon>Pegunavirus manad</taxon>
    </lineage>
</organism>
<dbReference type="GeneID" id="19685985"/>
<proteinExistence type="predicted"/>
<gene>
    <name evidence="2" type="primary">51</name>
    <name evidence="2" type="ORF">PBI_MANAD_51</name>
</gene>
<name>A0A059VAN3_9CAUD</name>
<dbReference type="EMBL" id="KJ595576">
    <property type="protein sequence ID" value="AHZ95311.1"/>
    <property type="molecule type" value="Genomic_DNA"/>
</dbReference>
<protein>
    <submittedName>
        <fullName evidence="2">Uncharacterized protein</fullName>
    </submittedName>
</protein>
<feature type="region of interest" description="Disordered" evidence="1">
    <location>
        <begin position="399"/>
        <end position="419"/>
    </location>
</feature>
<dbReference type="Proteomes" id="UP000203559">
    <property type="component" value="Segment"/>
</dbReference>
<dbReference type="KEGG" id="vg:19685985"/>
<keyword evidence="3" id="KW-1185">Reference proteome</keyword>